<feature type="domain" description="OmpR/PhoB-type" evidence="9">
    <location>
        <begin position="132"/>
        <end position="225"/>
    </location>
</feature>
<evidence type="ECO:0000256" key="3">
    <source>
        <dbReference type="ARBA" id="ARBA00023015"/>
    </source>
</evidence>
<dbReference type="SMART" id="SM00448">
    <property type="entry name" value="REC"/>
    <property type="match status" value="1"/>
</dbReference>
<evidence type="ECO:0000256" key="1">
    <source>
        <dbReference type="ARBA" id="ARBA00022553"/>
    </source>
</evidence>
<reference evidence="10 11" key="1">
    <citation type="submission" date="2021-05" db="EMBL/GenBank/DDBJ databases">
        <title>Kineosporia and Streptomyces sp. nov. two new marine actinobacteria isolated from Coral.</title>
        <authorList>
            <person name="Buangrab K."/>
            <person name="Sutthacheep M."/>
            <person name="Yeemin T."/>
            <person name="Harunari E."/>
            <person name="Igarashi Y."/>
            <person name="Kanchanasin P."/>
            <person name="Tanasupawat S."/>
            <person name="Phongsopitanun W."/>
        </authorList>
    </citation>
    <scope>NUCLEOTIDE SEQUENCE [LARGE SCALE GENOMIC DNA]</scope>
    <source>
        <strain evidence="10 11">J2-2</strain>
    </source>
</reference>
<organism evidence="10 11">
    <name type="scientific">Kineosporia corallincola</name>
    <dbReference type="NCBI Taxonomy" id="2835133"/>
    <lineage>
        <taxon>Bacteria</taxon>
        <taxon>Bacillati</taxon>
        <taxon>Actinomycetota</taxon>
        <taxon>Actinomycetes</taxon>
        <taxon>Kineosporiales</taxon>
        <taxon>Kineosporiaceae</taxon>
        <taxon>Kineosporia</taxon>
    </lineage>
</organism>
<evidence type="ECO:0000256" key="7">
    <source>
        <dbReference type="PROSITE-ProRule" id="PRU01091"/>
    </source>
</evidence>
<dbReference type="PANTHER" id="PTHR48111">
    <property type="entry name" value="REGULATOR OF RPOS"/>
    <property type="match status" value="1"/>
</dbReference>
<dbReference type="EMBL" id="JAHBAY010000021">
    <property type="protein sequence ID" value="MBT0773867.1"/>
    <property type="molecule type" value="Genomic_DNA"/>
</dbReference>
<name>A0ABS5TSW0_9ACTN</name>
<comment type="caution">
    <text evidence="10">The sequence shown here is derived from an EMBL/GenBank/DDBJ whole genome shotgun (WGS) entry which is preliminary data.</text>
</comment>
<evidence type="ECO:0000256" key="6">
    <source>
        <dbReference type="PROSITE-ProRule" id="PRU00169"/>
    </source>
</evidence>
<dbReference type="InterPro" id="IPR036388">
    <property type="entry name" value="WH-like_DNA-bd_sf"/>
</dbReference>
<dbReference type="InterPro" id="IPR016032">
    <property type="entry name" value="Sig_transdc_resp-reg_C-effctor"/>
</dbReference>
<dbReference type="Proteomes" id="UP001197247">
    <property type="component" value="Unassembled WGS sequence"/>
</dbReference>
<keyword evidence="3" id="KW-0805">Transcription regulation</keyword>
<proteinExistence type="predicted"/>
<evidence type="ECO:0000259" key="9">
    <source>
        <dbReference type="PROSITE" id="PS51755"/>
    </source>
</evidence>
<dbReference type="Gene3D" id="6.10.250.690">
    <property type="match status" value="1"/>
</dbReference>
<feature type="DNA-binding region" description="OmpR/PhoB-type" evidence="7">
    <location>
        <begin position="132"/>
        <end position="225"/>
    </location>
</feature>
<protein>
    <submittedName>
        <fullName evidence="10">Response regulator transcription factor</fullName>
    </submittedName>
</protein>
<dbReference type="InterPro" id="IPR001867">
    <property type="entry name" value="OmpR/PhoB-type_DNA-bd"/>
</dbReference>
<dbReference type="PROSITE" id="PS50110">
    <property type="entry name" value="RESPONSE_REGULATORY"/>
    <property type="match status" value="1"/>
</dbReference>
<accession>A0ABS5TSW0</accession>
<dbReference type="Pfam" id="PF00486">
    <property type="entry name" value="Trans_reg_C"/>
    <property type="match status" value="1"/>
</dbReference>
<keyword evidence="2" id="KW-0902">Two-component regulatory system</keyword>
<evidence type="ECO:0000259" key="8">
    <source>
        <dbReference type="PROSITE" id="PS50110"/>
    </source>
</evidence>
<dbReference type="CDD" id="cd00383">
    <property type="entry name" value="trans_reg_C"/>
    <property type="match status" value="1"/>
</dbReference>
<dbReference type="InterPro" id="IPR011006">
    <property type="entry name" value="CheY-like_superfamily"/>
</dbReference>
<evidence type="ECO:0000313" key="10">
    <source>
        <dbReference type="EMBL" id="MBT0773867.1"/>
    </source>
</evidence>
<keyword evidence="4 7" id="KW-0238">DNA-binding</keyword>
<dbReference type="InterPro" id="IPR039420">
    <property type="entry name" value="WalR-like"/>
</dbReference>
<dbReference type="PROSITE" id="PS51755">
    <property type="entry name" value="OMPR_PHOB"/>
    <property type="match status" value="1"/>
</dbReference>
<keyword evidence="1" id="KW-0597">Phosphoprotein</keyword>
<dbReference type="RefSeq" id="WP_214160408.1">
    <property type="nucleotide sequence ID" value="NZ_JAHBAY010000021.1"/>
</dbReference>
<dbReference type="PANTHER" id="PTHR48111:SF1">
    <property type="entry name" value="TWO-COMPONENT RESPONSE REGULATOR ORR33"/>
    <property type="match status" value="1"/>
</dbReference>
<keyword evidence="5" id="KW-0804">Transcription</keyword>
<sequence>MANRERRRAPRLLLADDDAEPSSALSRVLRCEGYDVEQARDGQAGLHLALTRTYDVMVISRTLPVVDGVSLIRRLRGRAVTTRALLIAPDRTVPELIEALDSGADDYLARPFETGELTARLRALCRRPVELAQVLRIGEGQLDLRSRTAVLPEGGRIPLSDREFRLIRILADHPAAVHPREELARRVFRDASSASLVATYVYYLRRKLGRTAVRTVHNLGYQLGEL</sequence>
<gene>
    <name evidence="10" type="ORF">KIH74_33290</name>
</gene>
<dbReference type="Gene3D" id="3.40.50.2300">
    <property type="match status" value="1"/>
</dbReference>
<evidence type="ECO:0000256" key="4">
    <source>
        <dbReference type="ARBA" id="ARBA00023125"/>
    </source>
</evidence>
<dbReference type="InterPro" id="IPR001789">
    <property type="entry name" value="Sig_transdc_resp-reg_receiver"/>
</dbReference>
<dbReference type="SUPFAM" id="SSF46894">
    <property type="entry name" value="C-terminal effector domain of the bipartite response regulators"/>
    <property type="match status" value="1"/>
</dbReference>
<evidence type="ECO:0000313" key="11">
    <source>
        <dbReference type="Proteomes" id="UP001197247"/>
    </source>
</evidence>
<dbReference type="SUPFAM" id="SSF52172">
    <property type="entry name" value="CheY-like"/>
    <property type="match status" value="1"/>
</dbReference>
<comment type="caution">
    <text evidence="6">Lacks conserved residue(s) required for the propagation of feature annotation.</text>
</comment>
<evidence type="ECO:0000256" key="5">
    <source>
        <dbReference type="ARBA" id="ARBA00023163"/>
    </source>
</evidence>
<dbReference type="Gene3D" id="1.10.10.10">
    <property type="entry name" value="Winged helix-like DNA-binding domain superfamily/Winged helix DNA-binding domain"/>
    <property type="match status" value="1"/>
</dbReference>
<keyword evidence="11" id="KW-1185">Reference proteome</keyword>
<evidence type="ECO:0000256" key="2">
    <source>
        <dbReference type="ARBA" id="ARBA00023012"/>
    </source>
</evidence>
<dbReference type="Pfam" id="PF00072">
    <property type="entry name" value="Response_reg"/>
    <property type="match status" value="1"/>
</dbReference>
<dbReference type="SMART" id="SM00862">
    <property type="entry name" value="Trans_reg_C"/>
    <property type="match status" value="1"/>
</dbReference>
<feature type="domain" description="Response regulatory" evidence="8">
    <location>
        <begin position="11"/>
        <end position="125"/>
    </location>
</feature>